<keyword evidence="2" id="KW-1185">Reference proteome</keyword>
<proteinExistence type="predicted"/>
<dbReference type="EMBL" id="MU151087">
    <property type="protein sequence ID" value="KAF9451360.1"/>
    <property type="molecule type" value="Genomic_DNA"/>
</dbReference>
<dbReference type="AlphaFoldDB" id="A0A9P6C6Z3"/>
<sequence length="403" mass="46764">MDTPRSEIMRHVDFSKLPKNLIVYLGCDLLDDISWYCFWRNGKTFTVTKGKDIPDDYTPETGYLELKMNVEESEAKLWQLVMTRGLNFDHPDRMGWWAETKRGDRVWTRPLDRAEVYPRLPEYLIPIWNAKAQEEEIQVTKIISPQDRIGIWTGRNGVKRDVNLVIGWNKFWLQVVKWETDAHRLIIGRGLNMTYDMLAHVVDANGDAVGLMTSPHLGRMVEFEDIEIVVNAFRRLNQEGLYLSPQKCNIMIHDGQVRLRSISSLKRTPSVIEEAAKAMEFQWRALSNIFTELKQHKNIFPALGQLRQIVTILPTLPSPTLRVKTSLGQLSSFFNTITAENWELYLKRHQRVERKRERESGRAPGYPLIYPSDELAAKDASTGSNGYHRSQGALVHRYTYKPY</sequence>
<protein>
    <submittedName>
        <fullName evidence="1">Uncharacterized protein</fullName>
    </submittedName>
</protein>
<dbReference type="OrthoDB" id="2874131at2759"/>
<name>A0A9P6C6Z3_9AGAR</name>
<organism evidence="1 2">
    <name type="scientific">Macrolepiota fuliginosa MF-IS2</name>
    <dbReference type="NCBI Taxonomy" id="1400762"/>
    <lineage>
        <taxon>Eukaryota</taxon>
        <taxon>Fungi</taxon>
        <taxon>Dikarya</taxon>
        <taxon>Basidiomycota</taxon>
        <taxon>Agaricomycotina</taxon>
        <taxon>Agaricomycetes</taxon>
        <taxon>Agaricomycetidae</taxon>
        <taxon>Agaricales</taxon>
        <taxon>Agaricineae</taxon>
        <taxon>Agaricaceae</taxon>
        <taxon>Macrolepiota</taxon>
    </lineage>
</organism>
<evidence type="ECO:0000313" key="1">
    <source>
        <dbReference type="EMBL" id="KAF9451360.1"/>
    </source>
</evidence>
<comment type="caution">
    <text evidence="1">The sequence shown here is derived from an EMBL/GenBank/DDBJ whole genome shotgun (WGS) entry which is preliminary data.</text>
</comment>
<dbReference type="Proteomes" id="UP000807342">
    <property type="component" value="Unassembled WGS sequence"/>
</dbReference>
<gene>
    <name evidence="1" type="ORF">P691DRAFT_773231</name>
</gene>
<accession>A0A9P6C6Z3</accession>
<reference evidence="1" key="1">
    <citation type="submission" date="2020-11" db="EMBL/GenBank/DDBJ databases">
        <authorList>
            <consortium name="DOE Joint Genome Institute"/>
            <person name="Ahrendt S."/>
            <person name="Riley R."/>
            <person name="Andreopoulos W."/>
            <person name="Labutti K."/>
            <person name="Pangilinan J."/>
            <person name="Ruiz-Duenas F.J."/>
            <person name="Barrasa J.M."/>
            <person name="Sanchez-Garcia M."/>
            <person name="Camarero S."/>
            <person name="Miyauchi S."/>
            <person name="Serrano A."/>
            <person name="Linde D."/>
            <person name="Babiker R."/>
            <person name="Drula E."/>
            <person name="Ayuso-Fernandez I."/>
            <person name="Pacheco R."/>
            <person name="Padilla G."/>
            <person name="Ferreira P."/>
            <person name="Barriuso J."/>
            <person name="Kellner H."/>
            <person name="Castanera R."/>
            <person name="Alfaro M."/>
            <person name="Ramirez L."/>
            <person name="Pisabarro A.G."/>
            <person name="Kuo A."/>
            <person name="Tritt A."/>
            <person name="Lipzen A."/>
            <person name="He G."/>
            <person name="Yan M."/>
            <person name="Ng V."/>
            <person name="Cullen D."/>
            <person name="Martin F."/>
            <person name="Rosso M.-N."/>
            <person name="Henrissat B."/>
            <person name="Hibbett D."/>
            <person name="Martinez A.T."/>
            <person name="Grigoriev I.V."/>
        </authorList>
    </citation>
    <scope>NUCLEOTIDE SEQUENCE</scope>
    <source>
        <strain evidence="1">MF-IS2</strain>
    </source>
</reference>
<evidence type="ECO:0000313" key="2">
    <source>
        <dbReference type="Proteomes" id="UP000807342"/>
    </source>
</evidence>